<dbReference type="AlphaFoldDB" id="A0A2T4CA07"/>
<feature type="region of interest" description="Disordered" evidence="1">
    <location>
        <begin position="154"/>
        <end position="178"/>
    </location>
</feature>
<sequence length="214" mass="23637">MLSRSSRDGGERRCRGGRAGGGPKFLRSRLGGLGSFFSLFLFFFLYTRDYAAPASQGGGGQFSTGTAWRCVSTCTPRMGNLASNRPCNACCNAEEVGVKNDICVRIYRRRQIDHGLVWFRQTRPDRTRAVAAKVSTRRESGRVANRGAISALGHGPQPPCACREKAKDRRRKRGRRAKPCGAVLATSMTCGLGGKRCRYGRRTSRRETRGFHVQ</sequence>
<proteinExistence type="predicted"/>
<keyword evidence="2" id="KW-1133">Transmembrane helix</keyword>
<feature type="transmembrane region" description="Helical" evidence="2">
    <location>
        <begin position="30"/>
        <end position="47"/>
    </location>
</feature>
<evidence type="ECO:0000313" key="3">
    <source>
        <dbReference type="EMBL" id="PTB78401.1"/>
    </source>
</evidence>
<evidence type="ECO:0000313" key="4">
    <source>
        <dbReference type="Proteomes" id="UP000240760"/>
    </source>
</evidence>
<keyword evidence="2" id="KW-0472">Membrane</keyword>
<accession>A0A2T4CA07</accession>
<organism evidence="3 4">
    <name type="scientific">Trichoderma longibrachiatum ATCC 18648</name>
    <dbReference type="NCBI Taxonomy" id="983965"/>
    <lineage>
        <taxon>Eukaryota</taxon>
        <taxon>Fungi</taxon>
        <taxon>Dikarya</taxon>
        <taxon>Ascomycota</taxon>
        <taxon>Pezizomycotina</taxon>
        <taxon>Sordariomycetes</taxon>
        <taxon>Hypocreomycetidae</taxon>
        <taxon>Hypocreales</taxon>
        <taxon>Hypocreaceae</taxon>
        <taxon>Trichoderma</taxon>
    </lineage>
</organism>
<dbReference type="EMBL" id="KZ679129">
    <property type="protein sequence ID" value="PTB78401.1"/>
    <property type="molecule type" value="Genomic_DNA"/>
</dbReference>
<feature type="compositionally biased region" description="Basic residues" evidence="1">
    <location>
        <begin position="168"/>
        <end position="178"/>
    </location>
</feature>
<evidence type="ECO:0000256" key="2">
    <source>
        <dbReference type="SAM" id="Phobius"/>
    </source>
</evidence>
<keyword evidence="2" id="KW-0812">Transmembrane</keyword>
<gene>
    <name evidence="3" type="ORF">M440DRAFT_260157</name>
</gene>
<dbReference type="Proteomes" id="UP000240760">
    <property type="component" value="Unassembled WGS sequence"/>
</dbReference>
<protein>
    <submittedName>
        <fullName evidence="3">Uncharacterized protein</fullName>
    </submittedName>
</protein>
<name>A0A2T4CA07_TRILO</name>
<keyword evidence="4" id="KW-1185">Reference proteome</keyword>
<evidence type="ECO:0000256" key="1">
    <source>
        <dbReference type="SAM" id="MobiDB-lite"/>
    </source>
</evidence>
<reference evidence="3 4" key="1">
    <citation type="submission" date="2016-07" db="EMBL/GenBank/DDBJ databases">
        <title>Multiple horizontal gene transfer events from other fungi enriched the ability of initially mycotrophic Trichoderma (Ascomycota) to feed on dead plant biomass.</title>
        <authorList>
            <consortium name="DOE Joint Genome Institute"/>
            <person name="Aerts A."/>
            <person name="Atanasova L."/>
            <person name="Chenthamara K."/>
            <person name="Zhang J."/>
            <person name="Grujic M."/>
            <person name="Henrissat B."/>
            <person name="Kuo A."/>
            <person name="Salamov A."/>
            <person name="Lipzen A."/>
            <person name="Labutti K."/>
            <person name="Barry K."/>
            <person name="Miao Y."/>
            <person name="Rahimi M.J."/>
            <person name="Shen Q."/>
            <person name="Grigoriev I.V."/>
            <person name="Kubicek C.P."/>
            <person name="Druzhinina I.S."/>
        </authorList>
    </citation>
    <scope>NUCLEOTIDE SEQUENCE [LARGE SCALE GENOMIC DNA]</scope>
    <source>
        <strain evidence="3 4">ATCC 18648</strain>
    </source>
</reference>